<dbReference type="Proteomes" id="UP000580043">
    <property type="component" value="Unassembled WGS sequence"/>
</dbReference>
<sequence length="308" mass="31479">MSDGHPDSSRPVPGAVSWGAIAAGAVAGASLSLILLILGVGLGLSSVSPWSREGISATGFGVSTIVWLTLTQLLSSGMGGYLAGRLRTRWVDTHTDEVYFRDTAHGFLAWAVASLATAALLTSAIGSILSGGIQAGASVVGGVASTATLAAGGVAASGRTTPGGNGPMAYFIDALFRRDGRAAAARSNGGAMPPAVSEQAVANETAQVARIFMNVSPSEPLPQEDIRYVGQLVAQRTGMSQQDAEKRVTDIYTRAQARLHDAELAAKDAADKARKASAYAALWVFVSLLSGAFVASLAATYGGRQRDA</sequence>
<keyword evidence="1" id="KW-0812">Transmembrane</keyword>
<reference evidence="2 3" key="1">
    <citation type="submission" date="2020-04" db="EMBL/GenBank/DDBJ databases">
        <title>Zoogloea sp. G-4-1-14 isolated from soil.</title>
        <authorList>
            <person name="Dahal R.H."/>
        </authorList>
    </citation>
    <scope>NUCLEOTIDE SEQUENCE [LARGE SCALE GENOMIC DNA]</scope>
    <source>
        <strain evidence="2 3">G-4-1-14</strain>
    </source>
</reference>
<gene>
    <name evidence="2" type="ORF">HHL15_13300</name>
</gene>
<keyword evidence="3" id="KW-1185">Reference proteome</keyword>
<evidence type="ECO:0000256" key="1">
    <source>
        <dbReference type="SAM" id="Phobius"/>
    </source>
</evidence>
<evidence type="ECO:0008006" key="4">
    <source>
        <dbReference type="Google" id="ProtNLM"/>
    </source>
</evidence>
<feature type="transmembrane region" description="Helical" evidence="1">
    <location>
        <begin position="280"/>
        <end position="301"/>
    </location>
</feature>
<keyword evidence="1" id="KW-0472">Membrane</keyword>
<feature type="transmembrane region" description="Helical" evidence="1">
    <location>
        <begin position="20"/>
        <end position="42"/>
    </location>
</feature>
<dbReference type="AlphaFoldDB" id="A0A848G739"/>
<protein>
    <recommendedName>
        <fullName evidence="4">Transmembrane protein</fullName>
    </recommendedName>
</protein>
<feature type="transmembrane region" description="Helical" evidence="1">
    <location>
        <begin position="54"/>
        <end position="74"/>
    </location>
</feature>
<accession>A0A848G739</accession>
<keyword evidence="1" id="KW-1133">Transmembrane helix</keyword>
<proteinExistence type="predicted"/>
<feature type="transmembrane region" description="Helical" evidence="1">
    <location>
        <begin position="107"/>
        <end position="129"/>
    </location>
</feature>
<evidence type="ECO:0000313" key="3">
    <source>
        <dbReference type="Proteomes" id="UP000580043"/>
    </source>
</evidence>
<dbReference type="EMBL" id="JABBGA010000009">
    <property type="protein sequence ID" value="NML26726.1"/>
    <property type="molecule type" value="Genomic_DNA"/>
</dbReference>
<comment type="caution">
    <text evidence="2">The sequence shown here is derived from an EMBL/GenBank/DDBJ whole genome shotgun (WGS) entry which is preliminary data.</text>
</comment>
<evidence type="ECO:0000313" key="2">
    <source>
        <dbReference type="EMBL" id="NML26726.1"/>
    </source>
</evidence>
<name>A0A848G739_9RHOO</name>
<organism evidence="2 3">
    <name type="scientific">Zoogloea dura</name>
    <dbReference type="NCBI Taxonomy" id="2728840"/>
    <lineage>
        <taxon>Bacteria</taxon>
        <taxon>Pseudomonadati</taxon>
        <taxon>Pseudomonadota</taxon>
        <taxon>Betaproteobacteria</taxon>
        <taxon>Rhodocyclales</taxon>
        <taxon>Zoogloeaceae</taxon>
        <taxon>Zoogloea</taxon>
    </lineage>
</organism>